<feature type="region of interest" description="Disordered" evidence="14">
    <location>
        <begin position="114"/>
        <end position="160"/>
    </location>
</feature>
<evidence type="ECO:0000313" key="18">
    <source>
        <dbReference type="Proteomes" id="UP001159427"/>
    </source>
</evidence>
<reference evidence="17 18" key="1">
    <citation type="submission" date="2022-05" db="EMBL/GenBank/DDBJ databases">
        <authorList>
            <consortium name="Genoscope - CEA"/>
            <person name="William W."/>
        </authorList>
    </citation>
    <scope>NUCLEOTIDE SEQUENCE [LARGE SCALE GENOMIC DNA]</scope>
</reference>
<dbReference type="PANTHER" id="PTHR13367">
    <property type="entry name" value="UBIQUITIN THIOESTERASE"/>
    <property type="match status" value="1"/>
</dbReference>
<dbReference type="EMBL" id="CALNXI010000158">
    <property type="protein sequence ID" value="CAH3020771.1"/>
    <property type="molecule type" value="Genomic_DNA"/>
</dbReference>
<keyword evidence="9" id="KW-0833">Ubl conjugation pathway</keyword>
<dbReference type="InterPro" id="IPR049768">
    <property type="entry name" value="ZRANB1_OTU"/>
</dbReference>
<keyword evidence="5" id="KW-0879">Wnt signaling pathway</keyword>
<dbReference type="PROSITE" id="PS01358">
    <property type="entry name" value="ZF_RANBP2_1"/>
    <property type="match status" value="3"/>
</dbReference>
<keyword evidence="6" id="KW-0479">Metal-binding</keyword>
<evidence type="ECO:0000256" key="2">
    <source>
        <dbReference type="ARBA" id="ARBA00005865"/>
    </source>
</evidence>
<evidence type="ECO:0000256" key="5">
    <source>
        <dbReference type="ARBA" id="ARBA00022687"/>
    </source>
</evidence>
<feature type="compositionally biased region" description="Basic and acidic residues" evidence="14">
    <location>
        <begin position="151"/>
        <end position="160"/>
    </location>
</feature>
<evidence type="ECO:0000256" key="1">
    <source>
        <dbReference type="ARBA" id="ARBA00000707"/>
    </source>
</evidence>
<evidence type="ECO:0000256" key="10">
    <source>
        <dbReference type="ARBA" id="ARBA00022801"/>
    </source>
</evidence>
<comment type="similarity">
    <text evidence="2">Belongs to the peptidase C64 family.</text>
</comment>
<keyword evidence="11" id="KW-0788">Thiol protease</keyword>
<evidence type="ECO:0000256" key="13">
    <source>
        <dbReference type="PROSITE-ProRule" id="PRU00322"/>
    </source>
</evidence>
<keyword evidence="12" id="KW-0862">Zinc</keyword>
<dbReference type="CDD" id="cd22767">
    <property type="entry name" value="OTU_ZRANB1"/>
    <property type="match status" value="1"/>
</dbReference>
<evidence type="ECO:0000313" key="17">
    <source>
        <dbReference type="EMBL" id="CAH3020771.1"/>
    </source>
</evidence>
<protein>
    <recommendedName>
        <fullName evidence="3">ubiquitinyl hydrolase 1</fullName>
        <ecNumber evidence="3">3.4.19.12</ecNumber>
    </recommendedName>
</protein>
<dbReference type="PROSITE" id="PS50199">
    <property type="entry name" value="ZF_RANBP2_2"/>
    <property type="match status" value="3"/>
</dbReference>
<accession>A0ABN8LU18</accession>
<dbReference type="InterPro" id="IPR001876">
    <property type="entry name" value="Znf_RanBP2"/>
</dbReference>
<dbReference type="EC" id="3.4.19.12" evidence="3"/>
<dbReference type="InterPro" id="IPR036443">
    <property type="entry name" value="Znf_RanBP2_sf"/>
</dbReference>
<evidence type="ECO:0000259" key="15">
    <source>
        <dbReference type="PROSITE" id="PS50199"/>
    </source>
</evidence>
<dbReference type="Gene3D" id="1.25.40.560">
    <property type="match status" value="1"/>
</dbReference>
<dbReference type="InterPro" id="IPR036514">
    <property type="entry name" value="SGNH_hydro_sf"/>
</dbReference>
<feature type="domain" description="RanBP2-type" evidence="15">
    <location>
        <begin position="85"/>
        <end position="114"/>
    </location>
</feature>
<dbReference type="Pfam" id="PF18418">
    <property type="entry name" value="AnkUBD"/>
    <property type="match status" value="1"/>
</dbReference>
<keyword evidence="4" id="KW-0645">Protease</keyword>
<feature type="domain" description="OTU" evidence="16">
    <location>
        <begin position="444"/>
        <end position="602"/>
    </location>
</feature>
<dbReference type="Gene3D" id="4.10.1060.10">
    <property type="entry name" value="Zinc finger, RanBP2-type"/>
    <property type="match status" value="2"/>
</dbReference>
<evidence type="ECO:0000256" key="11">
    <source>
        <dbReference type="ARBA" id="ARBA00022807"/>
    </source>
</evidence>
<dbReference type="PANTHER" id="PTHR13367:SF28">
    <property type="entry name" value="UBIQUITIN THIOESTERASE ZRANB1"/>
    <property type="match status" value="1"/>
</dbReference>
<proteinExistence type="inferred from homology"/>
<dbReference type="Pfam" id="PF02338">
    <property type="entry name" value="OTU"/>
    <property type="match status" value="1"/>
</dbReference>
<feature type="compositionally biased region" description="Low complexity" evidence="14">
    <location>
        <begin position="134"/>
        <end position="147"/>
    </location>
</feature>
<dbReference type="Gene3D" id="2.30.30.380">
    <property type="entry name" value="Zn-finger domain of Sec23/24"/>
    <property type="match status" value="1"/>
</dbReference>
<dbReference type="SUPFAM" id="SSF52266">
    <property type="entry name" value="SGNH hydrolase"/>
    <property type="match status" value="1"/>
</dbReference>
<comment type="catalytic activity">
    <reaction evidence="1">
        <text>Thiol-dependent hydrolysis of ester, thioester, amide, peptide and isopeptide bonds formed by the C-terminal Gly of ubiquitin (a 76-residue protein attached to proteins as an intracellular targeting signal).</text>
        <dbReference type="EC" id="3.4.19.12"/>
    </reaction>
</comment>
<keyword evidence="10" id="KW-0378">Hydrolase</keyword>
<dbReference type="PROSITE" id="PS50802">
    <property type="entry name" value="OTU"/>
    <property type="match status" value="1"/>
</dbReference>
<feature type="domain" description="RanBP2-type" evidence="15">
    <location>
        <begin position="4"/>
        <end position="35"/>
    </location>
</feature>
<organism evidence="17 18">
    <name type="scientific">Porites evermanni</name>
    <dbReference type="NCBI Taxonomy" id="104178"/>
    <lineage>
        <taxon>Eukaryota</taxon>
        <taxon>Metazoa</taxon>
        <taxon>Cnidaria</taxon>
        <taxon>Anthozoa</taxon>
        <taxon>Hexacorallia</taxon>
        <taxon>Scleractinia</taxon>
        <taxon>Fungiina</taxon>
        <taxon>Poritidae</taxon>
        <taxon>Porites</taxon>
    </lineage>
</organism>
<evidence type="ECO:0000259" key="16">
    <source>
        <dbReference type="PROSITE" id="PS50802"/>
    </source>
</evidence>
<evidence type="ECO:0000256" key="12">
    <source>
        <dbReference type="ARBA" id="ARBA00022833"/>
    </source>
</evidence>
<gene>
    <name evidence="17" type="ORF">PEVE_00008516</name>
</gene>
<evidence type="ECO:0000256" key="6">
    <source>
        <dbReference type="ARBA" id="ARBA00022723"/>
    </source>
</evidence>
<dbReference type="SMART" id="SM00547">
    <property type="entry name" value="ZnF_RBZ"/>
    <property type="match status" value="3"/>
</dbReference>
<feature type="compositionally biased region" description="Basic residues" evidence="14">
    <location>
        <begin position="213"/>
        <end position="224"/>
    </location>
</feature>
<evidence type="ECO:0000256" key="8">
    <source>
        <dbReference type="ARBA" id="ARBA00022771"/>
    </source>
</evidence>
<dbReference type="SUPFAM" id="SSF90209">
    <property type="entry name" value="Ran binding protein zinc finger-like"/>
    <property type="match status" value="2"/>
</dbReference>
<sequence>MPKKEESLKWACKYCTYFNWPCSVKCTLCSAPRPPQVITQDASRQTSISDDIYETASSDRIISTDPLICTSSDRNSQSSRFAEQTEEKWTCSSCTYENWPRSLHCSMCRAPKNKSVKNGRQNIEQGIGNKDATSRSVSPKSPRSVGSNGRLDSKTINNDKNRALLKNHKWTCPQCTYENWPKTQKCALCKCLKPAKIKHEEFSKNTPSDNNCHSKRPSTSKRRSPPSSVSEATLEIQPTNQKTGEKIIYDIPASDDVNDNEEMLQIRNRLQDSDWLWLTACIGVVEGDTSSVETYLSSGGDLSRQLTREDCLVLNRPGVFEVGHTLVHLAFKFKRDELITVLLTPEVKGHHLRRVPCIACPELAGDIRKQIRHTMRQRKGDWRCFFFTDQVTFALAAEIQDFPSRVQRQVFDDILDRDVQRVLEIESPVINWSEEITEQLGSRIYPLWNRSAGDCLLDSILQASYGVFDRDNTLRRALYDSLTEGGSRFFNRYKEWESMEAETLQYSLDEDQWEQDWASILSLAGQPGTSLEQTHVFALAHILRRPIIIYGVKYVKSFRGEVLGLARFQGVYLPVLWEQSFCWKNPLVLGYTRGHFSALVAMETDNSNELGAGANVDSVDNFHVTYLPLVDYEGKLLPIHFLSAEERGNEERLLHEWLDCCVTEGGVLVAQQKVTSRPALLNQLIDDWLDRYRKLSKANPSTNQCEQTTTVPFNGQRSPGVQSLFTKVRGGRLISMVVIGASNTAGRNWKKNKELYSIRFTDWWNKHVYKSTGSRLTLNIMGIGGSSSDLFLFCLQNYLPKQQPDIVLIEFAINDFGKYGKAAQPMELLTRRLLLMASRPLVMYVNLVNPRIIKGKVTNTNCQNMEDLGLDDLAKYYGMPSVSMKDFVCPLTSSGRRKFKAKMDLFAPDGMHAGRKSHKKIASMIIEYFRTILASKDCDRSLKGKSNKKASLSLLKPLYSDPSISDIQLAKAMCWTHLTPNWKIPLKQSLKARVIESRGFAYVSPLMSLKNGTVDLSERHMDGYGGWTCQPGKGTKHLTVRFNVPNTNPLVLPSISVVLRLNYTATMVKMSLNDEQRSCILVKTETQRRKWVNTRIYPLTSQITPGKYAIRIECTARWMLVCGIVIGYHGYHGYEGYKPIDETVINCSKEGGV</sequence>
<evidence type="ECO:0000256" key="7">
    <source>
        <dbReference type="ARBA" id="ARBA00022737"/>
    </source>
</evidence>
<dbReference type="InterPro" id="IPR051346">
    <property type="entry name" value="OTU_Deubiquitinase"/>
</dbReference>
<dbReference type="Pfam" id="PF00641">
    <property type="entry name" value="Zn_ribbon_RanBP"/>
    <property type="match status" value="1"/>
</dbReference>
<dbReference type="Proteomes" id="UP001159427">
    <property type="component" value="Unassembled WGS sequence"/>
</dbReference>
<evidence type="ECO:0000256" key="9">
    <source>
        <dbReference type="ARBA" id="ARBA00022786"/>
    </source>
</evidence>
<dbReference type="CDD" id="cd00229">
    <property type="entry name" value="SGNH_hydrolase"/>
    <property type="match status" value="1"/>
</dbReference>
<evidence type="ECO:0000256" key="3">
    <source>
        <dbReference type="ARBA" id="ARBA00012759"/>
    </source>
</evidence>
<dbReference type="InterPro" id="IPR003323">
    <property type="entry name" value="OTU_dom"/>
</dbReference>
<keyword evidence="18" id="KW-1185">Reference proteome</keyword>
<keyword evidence="8 13" id="KW-0863">Zinc-finger</keyword>
<feature type="domain" description="RanBP2-type" evidence="15">
    <location>
        <begin position="166"/>
        <end position="195"/>
    </location>
</feature>
<evidence type="ECO:0000256" key="14">
    <source>
        <dbReference type="SAM" id="MobiDB-lite"/>
    </source>
</evidence>
<name>A0ABN8LU18_9CNID</name>
<dbReference type="InterPro" id="IPR041294">
    <property type="entry name" value="AnkUBD"/>
</dbReference>
<feature type="region of interest" description="Disordered" evidence="14">
    <location>
        <begin position="202"/>
        <end position="237"/>
    </location>
</feature>
<comment type="caution">
    <text evidence="17">The sequence shown here is derived from an EMBL/GenBank/DDBJ whole genome shotgun (WGS) entry which is preliminary data.</text>
</comment>
<keyword evidence="7" id="KW-0677">Repeat</keyword>
<evidence type="ECO:0000256" key="4">
    <source>
        <dbReference type="ARBA" id="ARBA00022670"/>
    </source>
</evidence>
<dbReference type="Gene3D" id="3.40.50.1110">
    <property type="entry name" value="SGNH hydrolase"/>
    <property type="match status" value="1"/>
</dbReference>